<gene>
    <name evidence="1" type="ORF">FHW36_1056</name>
</gene>
<organism evidence="1 2">
    <name type="scientific">Chitinophaga polysaccharea</name>
    <dbReference type="NCBI Taxonomy" id="1293035"/>
    <lineage>
        <taxon>Bacteria</taxon>
        <taxon>Pseudomonadati</taxon>
        <taxon>Bacteroidota</taxon>
        <taxon>Chitinophagia</taxon>
        <taxon>Chitinophagales</taxon>
        <taxon>Chitinophagaceae</taxon>
        <taxon>Chitinophaga</taxon>
    </lineage>
</organism>
<comment type="caution">
    <text evidence="1">The sequence shown here is derived from an EMBL/GenBank/DDBJ whole genome shotgun (WGS) entry which is preliminary data.</text>
</comment>
<evidence type="ECO:0000313" key="2">
    <source>
        <dbReference type="Proteomes" id="UP000320811"/>
    </source>
</evidence>
<dbReference type="RefSeq" id="WP_186452495.1">
    <property type="nucleotide sequence ID" value="NZ_VIWO01000005.1"/>
</dbReference>
<dbReference type="AlphaFoldDB" id="A0A561PN73"/>
<protein>
    <submittedName>
        <fullName evidence="1">Uncharacterized protein</fullName>
    </submittedName>
</protein>
<keyword evidence="2" id="KW-1185">Reference proteome</keyword>
<sequence>MKKNKSYDAVAEARKIKEKLSVKYWGHPDQLMKDLKAVRKRYSLRLKAAK</sequence>
<proteinExistence type="predicted"/>
<accession>A0A561PN73</accession>
<reference evidence="1 2" key="1">
    <citation type="submission" date="2019-06" db="EMBL/GenBank/DDBJ databases">
        <title>Sorghum-associated microbial communities from plants grown in Nebraska, USA.</title>
        <authorList>
            <person name="Schachtman D."/>
        </authorList>
    </citation>
    <scope>NUCLEOTIDE SEQUENCE [LARGE SCALE GENOMIC DNA]</scope>
    <source>
        <strain evidence="1 2">1209</strain>
    </source>
</reference>
<evidence type="ECO:0000313" key="1">
    <source>
        <dbReference type="EMBL" id="TWF39569.1"/>
    </source>
</evidence>
<name>A0A561PN73_9BACT</name>
<dbReference type="Proteomes" id="UP000320811">
    <property type="component" value="Unassembled WGS sequence"/>
</dbReference>
<dbReference type="EMBL" id="VIWO01000005">
    <property type="protein sequence ID" value="TWF39569.1"/>
    <property type="molecule type" value="Genomic_DNA"/>
</dbReference>